<dbReference type="Proteomes" id="UP000561417">
    <property type="component" value="Unassembled WGS sequence"/>
</dbReference>
<dbReference type="SUPFAM" id="SSF47336">
    <property type="entry name" value="ACP-like"/>
    <property type="match status" value="1"/>
</dbReference>
<sequence>MGGGSFAALQVIEAYLKEFGITFELTDFFTAPVLKDQFKMMSNYKESKC</sequence>
<reference evidence="1 2" key="1">
    <citation type="submission" date="2020-08" db="EMBL/GenBank/DDBJ databases">
        <title>Genomic Encyclopedia of Type Strains, Phase IV (KMG-IV): sequencing the most valuable type-strain genomes for metagenomic binning, comparative biology and taxonomic classification.</title>
        <authorList>
            <person name="Goeker M."/>
        </authorList>
    </citation>
    <scope>NUCLEOTIDE SEQUENCE [LARGE SCALE GENOMIC DNA]</scope>
    <source>
        <strain evidence="1 2">DSM 28538</strain>
    </source>
</reference>
<dbReference type="EMBL" id="JACHIM010000001">
    <property type="protein sequence ID" value="MBB5073298.1"/>
    <property type="molecule type" value="Genomic_DNA"/>
</dbReference>
<protein>
    <recommendedName>
        <fullName evidence="3">Carrier domain-containing protein</fullName>
    </recommendedName>
</protein>
<dbReference type="InterPro" id="IPR036736">
    <property type="entry name" value="ACP-like_sf"/>
</dbReference>
<organism evidence="1 2">
    <name type="scientific">Bartonella callosciuri</name>
    <dbReference type="NCBI Taxonomy" id="686223"/>
    <lineage>
        <taxon>Bacteria</taxon>
        <taxon>Pseudomonadati</taxon>
        <taxon>Pseudomonadota</taxon>
        <taxon>Alphaproteobacteria</taxon>
        <taxon>Hyphomicrobiales</taxon>
        <taxon>Bartonellaceae</taxon>
        <taxon>Bartonella</taxon>
    </lineage>
</organism>
<name>A0A840NSC2_9HYPH</name>
<comment type="caution">
    <text evidence="1">The sequence shown here is derived from an EMBL/GenBank/DDBJ whole genome shotgun (WGS) entry which is preliminary data.</text>
</comment>
<evidence type="ECO:0000313" key="1">
    <source>
        <dbReference type="EMBL" id="MBB5073298.1"/>
    </source>
</evidence>
<dbReference type="RefSeq" id="WP_183228402.1">
    <property type="nucleotide sequence ID" value="NZ_JACHIM010000001.1"/>
</dbReference>
<accession>A0A840NSC2</accession>
<evidence type="ECO:0008006" key="3">
    <source>
        <dbReference type="Google" id="ProtNLM"/>
    </source>
</evidence>
<dbReference type="AlphaFoldDB" id="A0A840NSC2"/>
<gene>
    <name evidence="1" type="ORF">HNQ69_000402</name>
</gene>
<keyword evidence="2" id="KW-1185">Reference proteome</keyword>
<proteinExistence type="predicted"/>
<evidence type="ECO:0000313" key="2">
    <source>
        <dbReference type="Proteomes" id="UP000561417"/>
    </source>
</evidence>